<dbReference type="CDD" id="cd01855">
    <property type="entry name" value="YqeH"/>
    <property type="match status" value="1"/>
</dbReference>
<evidence type="ECO:0000313" key="5">
    <source>
        <dbReference type="Proteomes" id="UP000324091"/>
    </source>
</evidence>
<dbReference type="Pfam" id="PF21516">
    <property type="entry name" value="YqeH-like_C"/>
    <property type="match status" value="1"/>
</dbReference>
<dbReference type="PANTHER" id="PTHR46406:SF1">
    <property type="entry name" value="NITRIC OXIDE-ASSOCIATED PROTEIN 1"/>
    <property type="match status" value="1"/>
</dbReference>
<keyword evidence="5" id="KW-1185">Reference proteome</keyword>
<proteinExistence type="predicted"/>
<evidence type="ECO:0000256" key="1">
    <source>
        <dbReference type="SAM" id="MobiDB-lite"/>
    </source>
</evidence>
<dbReference type="EMBL" id="RHFK02000022">
    <property type="protein sequence ID" value="TWW55504.1"/>
    <property type="molecule type" value="Genomic_DNA"/>
</dbReference>
<dbReference type="GO" id="GO:0005525">
    <property type="term" value="F:GTP binding"/>
    <property type="evidence" value="ECO:0007669"/>
    <property type="project" value="InterPro"/>
</dbReference>
<dbReference type="InterPro" id="IPR006073">
    <property type="entry name" value="GTP-bd"/>
</dbReference>
<dbReference type="Proteomes" id="UP000324091">
    <property type="component" value="Chromosome 9"/>
</dbReference>
<feature type="non-terminal residue" evidence="4">
    <location>
        <position position="1409"/>
    </location>
</feature>
<organism evidence="4 5">
    <name type="scientific">Takifugu flavidus</name>
    <name type="common">sansaifugu</name>
    <dbReference type="NCBI Taxonomy" id="433684"/>
    <lineage>
        <taxon>Eukaryota</taxon>
        <taxon>Metazoa</taxon>
        <taxon>Chordata</taxon>
        <taxon>Craniata</taxon>
        <taxon>Vertebrata</taxon>
        <taxon>Euteleostomi</taxon>
        <taxon>Actinopterygii</taxon>
        <taxon>Neopterygii</taxon>
        <taxon>Teleostei</taxon>
        <taxon>Neoteleostei</taxon>
        <taxon>Acanthomorphata</taxon>
        <taxon>Eupercaria</taxon>
        <taxon>Tetraodontiformes</taxon>
        <taxon>Tetradontoidea</taxon>
        <taxon>Tetraodontidae</taxon>
        <taxon>Takifugu</taxon>
    </lineage>
</organism>
<evidence type="ECO:0000313" key="4">
    <source>
        <dbReference type="EMBL" id="TWW55504.1"/>
    </source>
</evidence>
<dbReference type="InterPro" id="IPR027417">
    <property type="entry name" value="P-loop_NTPase"/>
</dbReference>
<dbReference type="PANTHER" id="PTHR46406">
    <property type="entry name" value="NITRIC OXIDE-ASSOCIATED PROTEIN 1"/>
    <property type="match status" value="1"/>
</dbReference>
<dbReference type="InterPro" id="IPR048422">
    <property type="entry name" value="NOA1/YqeH-like_C"/>
</dbReference>
<evidence type="ECO:0000259" key="2">
    <source>
        <dbReference type="Pfam" id="PF01926"/>
    </source>
</evidence>
<accession>A0A5C6MJX3</accession>
<sequence>MWSVFGTSVCRALWICVKGPHSRILSAGSAGCARGPRLTQRLRCTHATTVRSSTVDPELEEEFVFVDSTACEYMPDHKCDVYADPEEDLLPWSPVAPPTKPSARPSPRLRPLEQQLQMLSGAAQQEVEPDDLIQFHDVDFPLDDAIKATKKRRKRGGEKREHAPFGTPDVDQPFSDTCCPGCGAVLHCTAPEVPGYLPSEKFKVLLHEGGLTGATCQRCHLLTHHHRAMSLQVSAEQYRAVVQNIQPLKALVLLIVDLLDIPDSIVPDLPELVGTNKHIIVLGNKIDLLPMDSPNYLQRIRRHLTQCCHDAGFGTQLADIHLISAKTGYGVEALVSSLQRSWKYKGDVYLVGLANAGKSTLFNTLLESDYCKSRASDVVHKATISPWPGTTLNLLKFPIMNPTPHRMFRRQRRLDAARRTEAELPQDERKRLQHLSRKGYLLHPLYSPPCPPVLGSTLFITPVSTCPRLHPLYYPRVHLSSAPPSLLPPCPPVLAPPSLLPPRVHLSSAPPSLFTPVSTCPRLHPLYYPRVHLSSAPPSLFTPVSTCPRLHPLYSPVSTCPRLHPLYSPPCPPVLGSTLFITPVSTCPRLHPLYSPPCPPVLGSTLLLPPFHLSSAPPSLSPPCPPVLGSTLFIHPRVPPVLGSTLFITPVSTCPRLHPLYYPRVHLSSAPPSLLPPCHLSSAPPLYSPPCPPVLGSTLFIHHPRVHLSSAPPSLFPRVHLSSAPPSLLPPCPPVLGSTLFITPVSTCPRLHPLYYPRVHLSSAPPLLLPPPCPPVLGSTLFITPPPCPPVLGSTLFIHPVSTCPRLHPLYYPPRVHLSSAPPSLLPPFPPCPPVLGSTLFIHPRVHLSSAPPSYTLFITPVSPVSSAPPSLFTPLSTCPRLHPLIHPRVHLSSAPTSYIPLYYTPVCSTCPRLHPLYSPRVHLSSAPPSLFTPCPPVLGSTLFITPVSTFCLSSPPPLYYPRVTLSRSTRFPPVFPSPPPCPPVLGSTLFITPACPPVLGSTLFITPVSTCPLHLFITPVSTCPRLHPLYYPRVHLSSAPPSLFPRVHLSSAPPSLFTPVSTCPRLHPLYYPRVHLSSAPPLFIHPRVHCLGSTLFITPVSTCPRLHPLYYPRRVGRTFLSSVTMRREEIEFDPDTLAFGQTEETVTAVPNMPSDELTFNELKDAHWLFDTPGIMKTQDILSLLTEKEVMSVVVTQAIIPRTFVLKPSTSLLVGGLARIDFLQVGGKSCWFSVMASSQVPVHITSLDKADGVYEKHAGEVLLGVPMGGPERMRQFPAFVPQDLRLEGRGYLEAAADITLSSAGWVAVTAAAGEQLLLRLHGPQAAAFRVRTPPLLPHLISLKGERIRKSAAYKTIKPAAAPGGLFTCTPVGGACPRAGRLQLQNLKMSRCCSVSSALPSRFRSHEKEV</sequence>
<evidence type="ECO:0000259" key="3">
    <source>
        <dbReference type="Pfam" id="PF21516"/>
    </source>
</evidence>
<feature type="region of interest" description="Disordered" evidence="1">
    <location>
        <begin position="149"/>
        <end position="170"/>
    </location>
</feature>
<reference evidence="4 5" key="1">
    <citation type="submission" date="2019-04" db="EMBL/GenBank/DDBJ databases">
        <title>Chromosome genome assembly for Takifugu flavidus.</title>
        <authorList>
            <person name="Xiao S."/>
        </authorList>
    </citation>
    <scope>NUCLEOTIDE SEQUENCE [LARGE SCALE GENOMIC DNA]</scope>
    <source>
        <strain evidence="4">HTHZ2018</strain>
        <tissue evidence="4">Muscle</tissue>
    </source>
</reference>
<feature type="domain" description="G" evidence="2">
    <location>
        <begin position="348"/>
        <end position="399"/>
    </location>
</feature>
<dbReference type="InterPro" id="IPR052807">
    <property type="entry name" value="Mito_transl_resp_regulator"/>
</dbReference>
<gene>
    <name evidence="4" type="ORF">D4764_09G0005530</name>
</gene>
<feature type="domain" description="NOA1/YqeH-like C-terminal" evidence="3">
    <location>
        <begin position="1232"/>
        <end position="1331"/>
    </location>
</feature>
<name>A0A5C6MJX3_9TELE</name>
<protein>
    <submittedName>
        <fullName evidence="4">Nitric oxide-associated protein 1</fullName>
    </submittedName>
</protein>
<dbReference type="SUPFAM" id="SSF52540">
    <property type="entry name" value="P-loop containing nucleoside triphosphate hydrolases"/>
    <property type="match status" value="1"/>
</dbReference>
<dbReference type="Gene3D" id="3.40.50.300">
    <property type="entry name" value="P-loop containing nucleotide triphosphate hydrolases"/>
    <property type="match status" value="1"/>
</dbReference>
<comment type="caution">
    <text evidence="4">The sequence shown here is derived from an EMBL/GenBank/DDBJ whole genome shotgun (WGS) entry which is preliminary data.</text>
</comment>
<dbReference type="Pfam" id="PF01926">
    <property type="entry name" value="MMR_HSR1"/>
    <property type="match status" value="1"/>
</dbReference>